<dbReference type="Gene3D" id="3.20.20.80">
    <property type="entry name" value="Glycosidases"/>
    <property type="match status" value="2"/>
</dbReference>
<feature type="domain" description="Glycosyl hydrolase family 13 catalytic" evidence="2">
    <location>
        <begin position="97"/>
        <end position="543"/>
    </location>
</feature>
<dbReference type="EC" id="3.2.1.1" evidence="3"/>
<keyword evidence="3" id="KW-0378">Hydrolase</keyword>
<evidence type="ECO:0000313" key="3">
    <source>
        <dbReference type="EMBL" id="MFB9887022.1"/>
    </source>
</evidence>
<dbReference type="RefSeq" id="WP_027312161.1">
    <property type="nucleotide sequence ID" value="NZ_JBHLZN010000003.1"/>
</dbReference>
<evidence type="ECO:0000259" key="2">
    <source>
        <dbReference type="SMART" id="SM00642"/>
    </source>
</evidence>
<dbReference type="NCBIfam" id="NF007052">
    <property type="entry name" value="PRK09505.1-2"/>
    <property type="match status" value="1"/>
</dbReference>
<sequence length="584" mass="65763">MPTPFPRLTLCSLLLCLPGISFALDPACQPWQGEQLRIEVADTFAEGSWVRDFYSGQRLQVNQGAVSLVPSASGIVLLEQDSPPAPWFDWRNASVYFVMTDRFYNGNPDNDQSYGRRGDGQQEIGTFHGGDLAGLTAKLDYLQSLGIQALWISSPLEQIHGWVGGGDKGNFPHYAYHGYYPLDFTRLDANMGQPDELRALVEGAHQRGIRVLFDVVMNHSGYATLADMQSFNIGGLRKGMEKYLPPRWSDWQPEPWDNWHGYHALIDYDHPNWQRWWGKDWVRAGIADYDTPPSIGVDELQGSLSFLPDFKTESPQPVALPAFLQHKEDSAAKPLADARVRDYLIHWLSQWVRDYGLDGFRVDTARHVELSSWQALKQQASQAKEEAKDGLAGPFWMVGEVFGAGPEQNAYHQHGFDALINFEFQAKALAASHCLAELDSLYQDYAQRFASGHNALSYASSHDTQLFTQASQGDLKLQQGLANALLLSPGAVQIYYGDESARLFGATGSDPYQGTRSDMNWDDLQQPAYQALLQHWQRLGQFRQRHPAIGAGQHRRLSQVPYVFSRELTEDGRQDKVIIAWLKR</sequence>
<feature type="signal peptide" evidence="1">
    <location>
        <begin position="1"/>
        <end position="23"/>
    </location>
</feature>
<keyword evidence="4" id="KW-1185">Reference proteome</keyword>
<accession>A0ABV5ZCK3</accession>
<name>A0ABV5ZCK3_9GAMM</name>
<keyword evidence="3" id="KW-0326">Glycosidase</keyword>
<protein>
    <submittedName>
        <fullName evidence="3">Alpha-amylase</fullName>
        <ecNumber evidence="3">3.2.1.1</ecNumber>
    </submittedName>
</protein>
<dbReference type="PANTHER" id="PTHR10357:SF209">
    <property type="entry name" value="PERIPLASMIC ALPHA-AMYLASE"/>
    <property type="match status" value="1"/>
</dbReference>
<gene>
    <name evidence="3" type="ORF">ACFFLH_11395</name>
</gene>
<keyword evidence="1" id="KW-0732">Signal</keyword>
<dbReference type="SUPFAM" id="SSF51445">
    <property type="entry name" value="(Trans)glycosidases"/>
    <property type="match status" value="1"/>
</dbReference>
<feature type="chain" id="PRO_5047144878" evidence="1">
    <location>
        <begin position="24"/>
        <end position="584"/>
    </location>
</feature>
<dbReference type="EMBL" id="JBHLZN010000003">
    <property type="protein sequence ID" value="MFB9887022.1"/>
    <property type="molecule type" value="Genomic_DNA"/>
</dbReference>
<comment type="caution">
    <text evidence="3">The sequence shown here is derived from an EMBL/GenBank/DDBJ whole genome shotgun (WGS) entry which is preliminary data.</text>
</comment>
<dbReference type="Proteomes" id="UP001589628">
    <property type="component" value="Unassembled WGS sequence"/>
</dbReference>
<evidence type="ECO:0000313" key="4">
    <source>
        <dbReference type="Proteomes" id="UP001589628"/>
    </source>
</evidence>
<dbReference type="InterPro" id="IPR017853">
    <property type="entry name" value="GH"/>
</dbReference>
<reference evidence="3 4" key="1">
    <citation type="submission" date="2024-09" db="EMBL/GenBank/DDBJ databases">
        <authorList>
            <person name="Sun Q."/>
            <person name="Mori K."/>
        </authorList>
    </citation>
    <scope>NUCLEOTIDE SEQUENCE [LARGE SCALE GENOMIC DNA]</scope>
    <source>
        <strain evidence="3 4">ATCC 51285</strain>
    </source>
</reference>
<evidence type="ECO:0000256" key="1">
    <source>
        <dbReference type="SAM" id="SignalP"/>
    </source>
</evidence>
<dbReference type="Pfam" id="PF00128">
    <property type="entry name" value="Alpha-amylase"/>
    <property type="match status" value="2"/>
</dbReference>
<organism evidence="3 4">
    <name type="scientific">Balneatrix alpica</name>
    <dbReference type="NCBI Taxonomy" id="75684"/>
    <lineage>
        <taxon>Bacteria</taxon>
        <taxon>Pseudomonadati</taxon>
        <taxon>Pseudomonadota</taxon>
        <taxon>Gammaproteobacteria</taxon>
        <taxon>Oceanospirillales</taxon>
        <taxon>Balneatrichaceae</taxon>
        <taxon>Balneatrix</taxon>
    </lineage>
</organism>
<proteinExistence type="predicted"/>
<dbReference type="NCBIfam" id="NF007060">
    <property type="entry name" value="PRK09505.2-5"/>
    <property type="match status" value="1"/>
</dbReference>
<dbReference type="GO" id="GO:0004556">
    <property type="term" value="F:alpha-amylase activity"/>
    <property type="evidence" value="ECO:0007669"/>
    <property type="project" value="UniProtKB-EC"/>
</dbReference>
<dbReference type="PANTHER" id="PTHR10357">
    <property type="entry name" value="ALPHA-AMYLASE FAMILY MEMBER"/>
    <property type="match status" value="1"/>
</dbReference>
<dbReference type="InterPro" id="IPR006047">
    <property type="entry name" value="GH13_cat_dom"/>
</dbReference>
<dbReference type="SMART" id="SM00642">
    <property type="entry name" value="Aamy"/>
    <property type="match status" value="1"/>
</dbReference>